<evidence type="ECO:0000313" key="1">
    <source>
        <dbReference type="EMBL" id="OLQ00685.1"/>
    </source>
</evidence>
<sequence>MLSRATDVEAVVSFFPEKYNDHKFLRCGRTAAFKRDPLYQLQQTVAFSKPEGVDVAQWREALRVRWDDVALPEASSTEQERAWFNRVARDIFTDCYRQFGFEPRVRGHLLEFARLSNDQRATSCLEGKLRRSWPAELPKARPLTETVDAAQKLMERERRQAKHAALAKWRDRMRTNGTALTAWLKRKWQPLPHTFWRVVGGQRLVASSYAHALGFIVAFWHDIWDRDVQCPAVEALGQVTTAATPMEGSWRLNVKEVAAAARQCQGAPGPDGRQPDELSQLPDHAFAWFIELWERWVERQVFHFPEGGILVTLDQRYAAMGQSSQRDVEHSGDMNLRASTKSALSVISLWCQMDIICAGGAMWDQKIERIATVGAAARADCDFGKNALQILTRTETISPPWKQFIPAGVEKALKIKAHKDQQRNRGFDIAQCVADVTNSASYIVRVILQIRTAARYVQDKTKTHFFASSASSPATFFDRCLDFGGSLPQDTDCADLPDPASEEMHLPMD</sequence>
<proteinExistence type="predicted"/>
<dbReference type="AlphaFoldDB" id="A0A1Q9DZT0"/>
<protein>
    <submittedName>
        <fullName evidence="1">Uncharacterized protein</fullName>
    </submittedName>
</protein>
<organism evidence="1 2">
    <name type="scientific">Symbiodinium microadriaticum</name>
    <name type="common">Dinoflagellate</name>
    <name type="synonym">Zooxanthella microadriatica</name>
    <dbReference type="NCBI Taxonomy" id="2951"/>
    <lineage>
        <taxon>Eukaryota</taxon>
        <taxon>Sar</taxon>
        <taxon>Alveolata</taxon>
        <taxon>Dinophyceae</taxon>
        <taxon>Suessiales</taxon>
        <taxon>Symbiodiniaceae</taxon>
        <taxon>Symbiodinium</taxon>
    </lineage>
</organism>
<accession>A0A1Q9DZT0</accession>
<comment type="caution">
    <text evidence="1">The sequence shown here is derived from an EMBL/GenBank/DDBJ whole genome shotgun (WGS) entry which is preliminary data.</text>
</comment>
<dbReference type="EMBL" id="LSRX01000320">
    <property type="protein sequence ID" value="OLQ00685.1"/>
    <property type="molecule type" value="Genomic_DNA"/>
</dbReference>
<dbReference type="Proteomes" id="UP000186817">
    <property type="component" value="Unassembled WGS sequence"/>
</dbReference>
<reference evidence="1 2" key="1">
    <citation type="submission" date="2016-02" db="EMBL/GenBank/DDBJ databases">
        <title>Genome analysis of coral dinoflagellate symbionts highlights evolutionary adaptations to a symbiotic lifestyle.</title>
        <authorList>
            <person name="Aranda M."/>
            <person name="Li Y."/>
            <person name="Liew Y.J."/>
            <person name="Baumgarten S."/>
            <person name="Simakov O."/>
            <person name="Wilson M."/>
            <person name="Piel J."/>
            <person name="Ashoor H."/>
            <person name="Bougouffa S."/>
            <person name="Bajic V.B."/>
            <person name="Ryu T."/>
            <person name="Ravasi T."/>
            <person name="Bayer T."/>
            <person name="Micklem G."/>
            <person name="Kim H."/>
            <person name="Bhak J."/>
            <person name="Lajeunesse T.C."/>
            <person name="Voolstra C.R."/>
        </authorList>
    </citation>
    <scope>NUCLEOTIDE SEQUENCE [LARGE SCALE GENOMIC DNA]</scope>
    <source>
        <strain evidence="1 2">CCMP2467</strain>
    </source>
</reference>
<name>A0A1Q9DZT0_SYMMI</name>
<gene>
    <name evidence="1" type="ORF">AK812_SmicGene16627</name>
</gene>
<keyword evidence="2" id="KW-1185">Reference proteome</keyword>
<evidence type="ECO:0000313" key="2">
    <source>
        <dbReference type="Proteomes" id="UP000186817"/>
    </source>
</evidence>